<organism evidence="2 3">
    <name type="scientific">Cricetulus griseus</name>
    <name type="common">Chinese hamster</name>
    <name type="synonym">Cricetulus barabensis griseus</name>
    <dbReference type="NCBI Taxonomy" id="10029"/>
    <lineage>
        <taxon>Eukaryota</taxon>
        <taxon>Metazoa</taxon>
        <taxon>Chordata</taxon>
        <taxon>Craniata</taxon>
        <taxon>Vertebrata</taxon>
        <taxon>Euteleostomi</taxon>
        <taxon>Mammalia</taxon>
        <taxon>Eutheria</taxon>
        <taxon>Euarchontoglires</taxon>
        <taxon>Glires</taxon>
        <taxon>Rodentia</taxon>
        <taxon>Myomorpha</taxon>
        <taxon>Muroidea</taxon>
        <taxon>Cricetidae</taxon>
        <taxon>Cricetinae</taxon>
        <taxon>Cricetulus</taxon>
    </lineage>
</organism>
<evidence type="ECO:0000313" key="2">
    <source>
        <dbReference type="EMBL" id="EGW01389.1"/>
    </source>
</evidence>
<evidence type="ECO:0008006" key="4">
    <source>
        <dbReference type="Google" id="ProtNLM"/>
    </source>
</evidence>
<dbReference type="Proteomes" id="UP000001075">
    <property type="component" value="Unassembled WGS sequence"/>
</dbReference>
<dbReference type="EMBL" id="JH001224">
    <property type="protein sequence ID" value="EGW01389.1"/>
    <property type="molecule type" value="Genomic_DNA"/>
</dbReference>
<feature type="chain" id="PRO_5003444943" description="Secreted protein" evidence="1">
    <location>
        <begin position="22"/>
        <end position="103"/>
    </location>
</feature>
<gene>
    <name evidence="2" type="ORF">I79_018240</name>
</gene>
<dbReference type="InParanoid" id="G3I464"/>
<evidence type="ECO:0000313" key="3">
    <source>
        <dbReference type="Proteomes" id="UP000001075"/>
    </source>
</evidence>
<accession>G3I464</accession>
<reference evidence="3" key="1">
    <citation type="journal article" date="2011" name="Nat. Biotechnol.">
        <title>The genomic sequence of the Chinese hamster ovary (CHO)-K1 cell line.</title>
        <authorList>
            <person name="Xu X."/>
            <person name="Nagarajan H."/>
            <person name="Lewis N.E."/>
            <person name="Pan S."/>
            <person name="Cai Z."/>
            <person name="Liu X."/>
            <person name="Chen W."/>
            <person name="Xie M."/>
            <person name="Wang W."/>
            <person name="Hammond S."/>
            <person name="Andersen M.R."/>
            <person name="Neff N."/>
            <person name="Passarelli B."/>
            <person name="Koh W."/>
            <person name="Fan H.C."/>
            <person name="Wang J."/>
            <person name="Gui Y."/>
            <person name="Lee K.H."/>
            <person name="Betenbaugh M.J."/>
            <person name="Quake S.R."/>
            <person name="Famili I."/>
            <person name="Palsson B.O."/>
            <person name="Wang J."/>
        </authorList>
    </citation>
    <scope>NUCLEOTIDE SEQUENCE [LARGE SCALE GENOMIC DNA]</scope>
    <source>
        <strain evidence="3">CHO K1 cell line</strain>
    </source>
</reference>
<protein>
    <recommendedName>
        <fullName evidence="4">Secreted protein</fullName>
    </recommendedName>
</protein>
<evidence type="ECO:0000256" key="1">
    <source>
        <dbReference type="SAM" id="SignalP"/>
    </source>
</evidence>
<proteinExistence type="predicted"/>
<keyword evidence="1" id="KW-0732">Signal</keyword>
<name>G3I464_CRIGR</name>
<feature type="signal peptide" evidence="1">
    <location>
        <begin position="1"/>
        <end position="21"/>
    </location>
</feature>
<sequence>MGWFPHLCMCVSVCPCPILFLVPIRSALRTTQPLHPTAHCHFLGQGVRGYSSRLCNRLRYLCDLGGVSRSLPGPPGPHRTRLKPPWQPQFFSQCGYTPLDLLM</sequence>
<dbReference type="AlphaFoldDB" id="G3I464"/>